<dbReference type="GO" id="GO:0009401">
    <property type="term" value="P:phosphoenolpyruvate-dependent sugar phosphotransferase system"/>
    <property type="evidence" value="ECO:0007669"/>
    <property type="project" value="UniProtKB-KW"/>
</dbReference>
<dbReference type="NCBIfam" id="TIGR01995">
    <property type="entry name" value="PTS-II-ABC-beta"/>
    <property type="match status" value="1"/>
</dbReference>
<keyword evidence="3" id="KW-1003">Cell membrane</keyword>
<dbReference type="Pfam" id="PF00367">
    <property type="entry name" value="PTS_EIIB"/>
    <property type="match status" value="1"/>
</dbReference>
<dbReference type="Gene3D" id="2.70.70.10">
    <property type="entry name" value="Glucose Permease (Domain IIA)"/>
    <property type="match status" value="1"/>
</dbReference>
<feature type="transmembrane region" description="Helical" evidence="17">
    <location>
        <begin position="382"/>
        <end position="401"/>
    </location>
</feature>
<evidence type="ECO:0000256" key="10">
    <source>
        <dbReference type="ARBA" id="ARBA00023136"/>
    </source>
</evidence>
<dbReference type="InterPro" id="IPR001996">
    <property type="entry name" value="PTS_IIB_1"/>
</dbReference>
<evidence type="ECO:0000256" key="15">
    <source>
        <dbReference type="ARBA" id="ARBA00081008"/>
    </source>
</evidence>
<dbReference type="CDD" id="cd00212">
    <property type="entry name" value="PTS_IIB_glc"/>
    <property type="match status" value="1"/>
</dbReference>
<evidence type="ECO:0000256" key="16">
    <source>
        <dbReference type="PROSITE-ProRule" id="PRU00421"/>
    </source>
</evidence>
<keyword evidence="7 17" id="KW-0812">Transmembrane</keyword>
<dbReference type="OrthoDB" id="9769191at2"/>
<sequence>MMDNQQIAKEILELVGGEANVQSVVHCATRLRFKLKNAKKANTESLKKHSEVLQIIQSGGQYQVVIGSHVNEVYSELMKISTLGQGGVKTSNDEKGSSLNQFIDVISSIFPPFLGAMAGTGVLKGFLTLAVALGWMKASSGEYQILFALADGVFTFLPIMLAFTAAKKFDTNQYLAVTLAMALVYPAITSVAAADSQLFFLGIPIILGTSGYTSSVIPIILVVFIQKYVERFFKKIVPDFLKIICVPLFTLLFLGPLAFVALGPIGTVLGYLLGSAYNGIYSFSPLLAGAVMGGFWQVFVIFGMHWGFVPIMMLNLNRAGFDTMVPMLLPAVIAQGGAALAVFFRTKNIKLKGLAISSFITSLFGITEPTVYGVTLPLKKPFLAACISGAIGGAFVGLSQVKNYSFGLVSLLSLPGFINPKTSQLEGIYMAVIGIIIAFLGAIMLTLIMGFEDSAASVARRELKGQTAASRSVLSERIVLASPLDGKILPLSKVEDSVFSSGALGKGAAIQPTNGELYAPADGVITTVFTTGHAVGMVTEDEVEVLMHIGIDTVEMKGEGFELFVSQGDFVKKGTLLVRFDLEKIVQAGHPVTTPIVITNSKNFLDVVEVKGPEIIAQSSFLTIIK</sequence>
<dbReference type="InterPro" id="IPR003352">
    <property type="entry name" value="PTS_EIIC"/>
</dbReference>
<feature type="transmembrane region" description="Helical" evidence="17">
    <location>
        <begin position="356"/>
        <end position="375"/>
    </location>
</feature>
<dbReference type="InterPro" id="IPR013013">
    <property type="entry name" value="PTS_EIIC_1"/>
</dbReference>
<evidence type="ECO:0000256" key="2">
    <source>
        <dbReference type="ARBA" id="ARBA00022448"/>
    </source>
</evidence>
<proteinExistence type="predicted"/>
<comment type="catalytic activity">
    <reaction evidence="13">
        <text>N(pros)-phospho-L-histidyl-[protein](out) + sucrose = sucrose 6(G)-phosphate(in) + L-histidyl-[protein]</text>
        <dbReference type="Rhea" id="RHEA:49236"/>
        <dbReference type="Rhea" id="RHEA-COMP:9745"/>
        <dbReference type="Rhea" id="RHEA-COMP:9746"/>
        <dbReference type="ChEBI" id="CHEBI:17992"/>
        <dbReference type="ChEBI" id="CHEBI:29979"/>
        <dbReference type="ChEBI" id="CHEBI:64837"/>
        <dbReference type="ChEBI" id="CHEBI:91002"/>
        <dbReference type="EC" id="2.7.1.211"/>
    </reaction>
</comment>
<evidence type="ECO:0000256" key="13">
    <source>
        <dbReference type="ARBA" id="ARBA00048931"/>
    </source>
</evidence>
<keyword evidence="5" id="KW-0808">Transferase</keyword>
<dbReference type="Pfam" id="PF00358">
    <property type="entry name" value="PTS_EIIA_1"/>
    <property type="match status" value="1"/>
</dbReference>
<dbReference type="EMBL" id="NGJZ01000001">
    <property type="protein sequence ID" value="RSU07728.1"/>
    <property type="molecule type" value="Genomic_DNA"/>
</dbReference>
<evidence type="ECO:0000256" key="11">
    <source>
        <dbReference type="ARBA" id="ARBA00044053"/>
    </source>
</evidence>
<dbReference type="PROSITE" id="PS51103">
    <property type="entry name" value="PTS_EIIC_TYPE_1"/>
    <property type="match status" value="1"/>
</dbReference>
<evidence type="ECO:0000256" key="4">
    <source>
        <dbReference type="ARBA" id="ARBA00022597"/>
    </source>
</evidence>
<dbReference type="InterPro" id="IPR011297">
    <property type="entry name" value="PTS_IIABC_b_glu"/>
</dbReference>
<feature type="transmembrane region" description="Helical" evidence="17">
    <location>
        <begin position="246"/>
        <end position="274"/>
    </location>
</feature>
<feature type="domain" description="PTS EIIC type-1" evidence="20">
    <location>
        <begin position="104"/>
        <end position="461"/>
    </location>
</feature>
<feature type="transmembrane region" description="Helical" evidence="17">
    <location>
        <begin position="199"/>
        <end position="225"/>
    </location>
</feature>
<feature type="transmembrane region" description="Helical" evidence="17">
    <location>
        <begin position="428"/>
        <end position="451"/>
    </location>
</feature>
<evidence type="ECO:0000259" key="19">
    <source>
        <dbReference type="PROSITE" id="PS51098"/>
    </source>
</evidence>
<dbReference type="PROSITE" id="PS01035">
    <property type="entry name" value="PTS_EIIB_TYPE_1_CYS"/>
    <property type="match status" value="1"/>
</dbReference>
<evidence type="ECO:0000256" key="1">
    <source>
        <dbReference type="ARBA" id="ARBA00004651"/>
    </source>
</evidence>
<keyword evidence="8" id="KW-0418">Kinase</keyword>
<evidence type="ECO:0000256" key="12">
    <source>
        <dbReference type="ARBA" id="ARBA00045139"/>
    </source>
</evidence>
<dbReference type="FunFam" id="2.70.70.10:FF:000001">
    <property type="entry name" value="PTS system glucose-specific IIA component"/>
    <property type="match status" value="1"/>
</dbReference>
<dbReference type="GO" id="GO:0005886">
    <property type="term" value="C:plasma membrane"/>
    <property type="evidence" value="ECO:0007669"/>
    <property type="project" value="UniProtKB-SubCell"/>
</dbReference>
<feature type="transmembrane region" description="Helical" evidence="17">
    <location>
        <begin position="145"/>
        <end position="166"/>
    </location>
</feature>
<dbReference type="PANTHER" id="PTHR30175">
    <property type="entry name" value="PHOSPHOTRANSFERASE SYSTEM TRANSPORT PROTEIN"/>
    <property type="match status" value="1"/>
</dbReference>
<reference evidence="21 22" key="1">
    <citation type="submission" date="2017-05" db="EMBL/GenBank/DDBJ databases">
        <title>Vagococcus spp. assemblies.</title>
        <authorList>
            <person name="Gulvik C.A."/>
        </authorList>
    </citation>
    <scope>NUCLEOTIDE SEQUENCE [LARGE SCALE GENOMIC DNA]</scope>
    <source>
        <strain evidence="21 22">DSM 24756</strain>
    </source>
</reference>
<dbReference type="SUPFAM" id="SSF51261">
    <property type="entry name" value="Duplicated hybrid motif"/>
    <property type="match status" value="1"/>
</dbReference>
<dbReference type="RefSeq" id="WP_126821638.1">
    <property type="nucleotide sequence ID" value="NZ_JBHLWU010000001.1"/>
</dbReference>
<keyword evidence="10 17" id="KW-0472">Membrane</keyword>
<protein>
    <recommendedName>
        <fullName evidence="14">PTS system sucrose-specific EIIBCA component</fullName>
        <ecNumber evidence="11">2.7.1.211</ecNumber>
    </recommendedName>
    <alternativeName>
        <fullName evidence="15">EIIBCA-Scr</fullName>
    </alternativeName>
</protein>
<keyword evidence="6" id="KW-0598">Phosphotransferase system</keyword>
<dbReference type="GO" id="GO:0015771">
    <property type="term" value="P:trehalose transport"/>
    <property type="evidence" value="ECO:0007669"/>
    <property type="project" value="TreeGrafter"/>
</dbReference>
<comment type="subcellular location">
    <subcellularLocation>
        <location evidence="1">Cell membrane</location>
        <topology evidence="1">Multi-pass membrane protein</topology>
    </subcellularLocation>
</comment>
<dbReference type="Pfam" id="PF02378">
    <property type="entry name" value="PTS_EIIC"/>
    <property type="match status" value="1"/>
</dbReference>
<accession>A0A430AI62</accession>
<keyword evidence="2" id="KW-0813">Transport</keyword>
<dbReference type="InterPro" id="IPR036878">
    <property type="entry name" value="Glu_permease_IIB"/>
</dbReference>
<comment type="function">
    <text evidence="12">The phosphoenolpyruvate-dependent sugar phosphotransferase system (sugar PTS), a major carbohydrate active transport system, catalyzes the phosphorylation of incoming sugar substrates concomitantly with their translocation across the cell membrane. This system is involved in sucrose transport.</text>
</comment>
<feature type="transmembrane region" description="Helical" evidence="17">
    <location>
        <begin position="173"/>
        <end position="193"/>
    </location>
</feature>
<evidence type="ECO:0000256" key="9">
    <source>
        <dbReference type="ARBA" id="ARBA00022989"/>
    </source>
</evidence>
<feature type="transmembrane region" description="Helical" evidence="17">
    <location>
        <begin position="113"/>
        <end position="133"/>
    </location>
</feature>
<feature type="active site" description="Phosphocysteine intermediate; for EIIB activity" evidence="16">
    <location>
        <position position="27"/>
    </location>
</feature>
<feature type="domain" description="PTS EIIB type-1" evidence="19">
    <location>
        <begin position="5"/>
        <end position="87"/>
    </location>
</feature>
<evidence type="ECO:0000256" key="17">
    <source>
        <dbReference type="SAM" id="Phobius"/>
    </source>
</evidence>
<dbReference type="SUPFAM" id="SSF55604">
    <property type="entry name" value="Glucose permease domain IIB"/>
    <property type="match status" value="1"/>
</dbReference>
<dbReference type="InterPro" id="IPR011055">
    <property type="entry name" value="Dup_hybrid_motif"/>
</dbReference>
<name>A0A430AI62_9ENTE</name>
<evidence type="ECO:0000256" key="6">
    <source>
        <dbReference type="ARBA" id="ARBA00022683"/>
    </source>
</evidence>
<evidence type="ECO:0000256" key="14">
    <source>
        <dbReference type="ARBA" id="ARBA00074554"/>
    </source>
</evidence>
<dbReference type="PROSITE" id="PS51093">
    <property type="entry name" value="PTS_EIIA_TYPE_1"/>
    <property type="match status" value="1"/>
</dbReference>
<organism evidence="21 22">
    <name type="scientific">Vagococcus entomophilus</name>
    <dbReference type="NCBI Taxonomy" id="1160095"/>
    <lineage>
        <taxon>Bacteria</taxon>
        <taxon>Bacillati</taxon>
        <taxon>Bacillota</taxon>
        <taxon>Bacilli</taxon>
        <taxon>Lactobacillales</taxon>
        <taxon>Enterococcaceae</taxon>
        <taxon>Vagococcus</taxon>
    </lineage>
</organism>
<dbReference type="InterPro" id="IPR050558">
    <property type="entry name" value="PTS_Sugar-Specific_Components"/>
</dbReference>
<dbReference type="GO" id="GO:0016301">
    <property type="term" value="F:kinase activity"/>
    <property type="evidence" value="ECO:0007669"/>
    <property type="project" value="UniProtKB-KW"/>
</dbReference>
<dbReference type="GO" id="GO:0008982">
    <property type="term" value="F:protein-N(PI)-phosphohistidine-sugar phosphotransferase activity"/>
    <property type="evidence" value="ECO:0007669"/>
    <property type="project" value="InterPro"/>
</dbReference>
<evidence type="ECO:0000256" key="5">
    <source>
        <dbReference type="ARBA" id="ARBA00022679"/>
    </source>
</evidence>
<dbReference type="PROSITE" id="PS51098">
    <property type="entry name" value="PTS_EIIB_TYPE_1"/>
    <property type="match status" value="1"/>
</dbReference>
<gene>
    <name evidence="21" type="ORF">CBF30_00355</name>
</gene>
<dbReference type="AlphaFoldDB" id="A0A430AI62"/>
<dbReference type="GO" id="GO:0090589">
    <property type="term" value="F:protein-phosphocysteine-trehalose phosphotransferase system transporter activity"/>
    <property type="evidence" value="ECO:0007669"/>
    <property type="project" value="TreeGrafter"/>
</dbReference>
<evidence type="ECO:0000256" key="8">
    <source>
        <dbReference type="ARBA" id="ARBA00022777"/>
    </source>
</evidence>
<keyword evidence="4" id="KW-0762">Sugar transport</keyword>
<feature type="transmembrane region" description="Helical" evidence="17">
    <location>
        <begin position="294"/>
        <end position="313"/>
    </location>
</feature>
<evidence type="ECO:0000313" key="21">
    <source>
        <dbReference type="EMBL" id="RSU07728.1"/>
    </source>
</evidence>
<dbReference type="Gene3D" id="3.30.1360.60">
    <property type="entry name" value="Glucose permease domain IIB"/>
    <property type="match status" value="1"/>
</dbReference>
<comment type="caution">
    <text evidence="21">The sequence shown here is derived from an EMBL/GenBank/DDBJ whole genome shotgun (WGS) entry which is preliminary data.</text>
</comment>
<feature type="domain" description="PTS EIIA type-1" evidence="18">
    <location>
        <begin position="496"/>
        <end position="600"/>
    </location>
</feature>
<keyword evidence="9 17" id="KW-1133">Transmembrane helix</keyword>
<evidence type="ECO:0000259" key="18">
    <source>
        <dbReference type="PROSITE" id="PS51093"/>
    </source>
</evidence>
<dbReference type="InterPro" id="IPR018113">
    <property type="entry name" value="PTrfase_EIIB_Cys"/>
</dbReference>
<dbReference type="Proteomes" id="UP000288669">
    <property type="component" value="Unassembled WGS sequence"/>
</dbReference>
<dbReference type="FunFam" id="3.30.1360.60:FF:000001">
    <property type="entry name" value="PTS system glucose-specific IIBC component PtsG"/>
    <property type="match status" value="1"/>
</dbReference>
<dbReference type="EC" id="2.7.1.211" evidence="11"/>
<evidence type="ECO:0000256" key="3">
    <source>
        <dbReference type="ARBA" id="ARBA00022475"/>
    </source>
</evidence>
<keyword evidence="22" id="KW-1185">Reference proteome</keyword>
<evidence type="ECO:0000256" key="7">
    <source>
        <dbReference type="ARBA" id="ARBA00022692"/>
    </source>
</evidence>
<evidence type="ECO:0000313" key="22">
    <source>
        <dbReference type="Proteomes" id="UP000288669"/>
    </source>
</evidence>
<feature type="transmembrane region" description="Helical" evidence="17">
    <location>
        <begin position="325"/>
        <end position="344"/>
    </location>
</feature>
<dbReference type="NCBIfam" id="TIGR00830">
    <property type="entry name" value="PTBA"/>
    <property type="match status" value="1"/>
</dbReference>
<dbReference type="PANTHER" id="PTHR30175:SF1">
    <property type="entry name" value="PTS SYSTEM ARBUTIN-, CELLOBIOSE-, AND SALICIN-SPECIFIC EIIBC COMPONENT-RELATED"/>
    <property type="match status" value="1"/>
</dbReference>
<dbReference type="InterPro" id="IPR001127">
    <property type="entry name" value="PTS_EIIA_1_perm"/>
</dbReference>
<evidence type="ECO:0000259" key="20">
    <source>
        <dbReference type="PROSITE" id="PS51103"/>
    </source>
</evidence>